<dbReference type="GO" id="GO:0030246">
    <property type="term" value="F:carbohydrate binding"/>
    <property type="evidence" value="ECO:0007669"/>
    <property type="project" value="InterPro"/>
</dbReference>
<accession>A0A5M6CJ84</accession>
<keyword evidence="3" id="KW-0812">Transmembrane</keyword>
<dbReference type="EMBL" id="VWSH01000002">
    <property type="protein sequence ID" value="KAA5535097.1"/>
    <property type="molecule type" value="Genomic_DNA"/>
</dbReference>
<feature type="transmembrane region" description="Helical" evidence="3">
    <location>
        <begin position="855"/>
        <end position="877"/>
    </location>
</feature>
<organism evidence="7 8">
    <name type="scientific">Taibaiella lutea</name>
    <dbReference type="NCBI Taxonomy" id="2608001"/>
    <lineage>
        <taxon>Bacteria</taxon>
        <taxon>Pseudomonadati</taxon>
        <taxon>Bacteroidota</taxon>
        <taxon>Chitinophagia</taxon>
        <taxon>Chitinophagales</taxon>
        <taxon>Chitinophagaceae</taxon>
        <taxon>Taibaiella</taxon>
    </lineage>
</organism>
<evidence type="ECO:0000259" key="4">
    <source>
        <dbReference type="Pfam" id="PF06165"/>
    </source>
</evidence>
<dbReference type="RefSeq" id="WP_150032776.1">
    <property type="nucleotide sequence ID" value="NZ_VWSH01000002.1"/>
</dbReference>
<dbReference type="InterPro" id="IPR052047">
    <property type="entry name" value="GH94_Enzymes"/>
</dbReference>
<dbReference type="Pfam" id="PF10091">
    <property type="entry name" value="Glycoamylase"/>
    <property type="match status" value="1"/>
</dbReference>
<evidence type="ECO:0000313" key="7">
    <source>
        <dbReference type="EMBL" id="KAA5535097.1"/>
    </source>
</evidence>
<feature type="transmembrane region" description="Helical" evidence="3">
    <location>
        <begin position="832"/>
        <end position="849"/>
    </location>
</feature>
<dbReference type="InterPro" id="IPR037824">
    <property type="entry name" value="GH94N_2_NdvB"/>
</dbReference>
<feature type="transmembrane region" description="Helical" evidence="3">
    <location>
        <begin position="424"/>
        <end position="444"/>
    </location>
</feature>
<keyword evidence="1" id="KW-0328">Glycosyltransferase</keyword>
<comment type="caution">
    <text evidence="7">The sequence shown here is derived from an EMBL/GenBank/DDBJ whole genome shotgun (WGS) entry which is preliminary data.</text>
</comment>
<evidence type="ECO:0000259" key="5">
    <source>
        <dbReference type="Pfam" id="PF10091"/>
    </source>
</evidence>
<feature type="transmembrane region" description="Helical" evidence="3">
    <location>
        <begin position="953"/>
        <end position="972"/>
    </location>
</feature>
<sequence>MSYKPNAGTVTEILSGLRKGFQYFYKTNEDGTQEPFRAELYSSGQLERHGKLIAASHKLMQHKVSDSLIKRLEENERKLIEVRNILVESIRTGKTITPAAEWLLDNFYLIEEQVILARKHLPKGYSEGLPHLSNGHSAGMPRVYDIVLEIIAHSDGRVDLRNLSSFIAAYQSETILTLGELWAIPIMLRLAVIENLRRVCSKIALDMIDNDLAEYWADKMMDTVKNAPADLIVVIADMARSKPELASPFVAGFTRKLQGHGPALALPLSWMEDQLTALGLSSNDLVIQESQKQAADQVSVRNCIGTLRFIGSNNWSEFVETLSSVEQTLRKDQTGIYPLMDFATRDRYRHVVEHIAKHSTLTETQVAEKALYLSSMQADETSRCAHVGYFLVDKGRRQTELACSMKLSAWRKFKRFFAKKPIRIYLMSILFFSLFITGCMWFLGFQNGIPDIRLTIILILLFLSGAAQLAVSLVNWLSTIVVMPQLLPRMDYSKNIPAEYRTLIIIPTMLNSMDYITQLVEDLEIRYLANPEQHLHYGLLTDYNDALQENMPEDEELLLFAQNQIEALNQKYNPEEQDTFFLFHRPRKWNAKEGKWMGYERKRGKLAALNALLRGRGQNEFISIIGQQEMLERIKYVITLDSDTQFPREAAWKLIATMAHPLNHAVYSPKLHRVTEGYGIMQPRVASAIPQGPSSLYLQMQGNDIGIDPYTRASSDVYQDLFNEGSFIGKGIYDVDIFEKAVHGAFQENRILSHDLLEGCYVRSGLLSDVLLYEENPTEYSVDIKRHHRWIRGDWQIGAWMLPFVTKENGKLTTNKLSLLSRWKIMDNLRRSLLPASLFILLLLGWTVLPHAWFWTLTITLILTLPVMVGAGWQLLHKPKDIKLKAHLSEVTLSVRDILLRFIFGITVLPYEAWIYMDAIIRTNWRMAISKRKLLQWTPSAFSSSRHVNIFNAYIEMWFIPFSSVAGTYLILWLNPAALIVAAPILLLWLFAPAIIWTISLPETEKDPGLNDAQYLFLHKTARKTWAYFETFVTETDNWLPPDNYQEEPVEVIAHRTSPTNIGLALLANLSAYDFGYISGEAFITRCKNTMDSMSKLERHKGHFYNWYDTLTRMPLSPRYISTVDSGNLIGHLLTLKQGINVMPEKPAFSNTIFDGINVCARIVKDYFKKNHKEIVDKIIAASKLKEPLVSLSAIKKQFTLLINLADELESEKGDQNEVAQAWAGRLKMQIKNAYTDLKQVLPWLEMLPLQEKFPDLSSLDIIPNYGDIDSLVALSMKQIEVYQAYETSQDDKNNLQILSELLIQAKIHAKETCIQISKLTEQCEKFSTVDYDFIFDKSTNLLRIGFNVDEQRGDDSFYDLLASEVRLGIFAGIAQGKLPQESWFALGRLLTNVGNDSILLSWSGSMFEYLMPQLVMPSYENTLLNKTNKATVKRQMDYAAIRSVPWGISESAYNAFDTALNYQYRAFGVPGLGLKRGLEEDLVIAPYASMMALMISPERACSNLQLMSREGYEGAYGFYEAIDFTPYRLPRDKRFEIIKSFMVHHQGMGFLSLAYLLLNKPMQQRFTMEPRFQATLLLLQEKVPRATVFYAHTAELIQKNTSTPAVPIRRIATPNTPVPEIQLLSNGRYQVMVSNSGGGYSRWKDLSLTRWREDGTVDGYGVFCYIKDVERDVFWSNTYQPTLSMPKNYEAVFSQGHVEFMRNDYGFVTKTEIVISPEDDIEMRRVRITNKGNAARTLEVTSYAEVVIAPQAADESHQAFSNLFVQTEINPQHKSIVCTRRPRSEGETPPWMFHLMDVQGVTVETVSYETDRLEFIGRCNTLADPKAMHISELSGKEGAVLDPILAIRHRFTIKPNQSAVIDMVYGVSDNKESCRAIMHKYKDQHMRRRALELSWTHNQVLLRQLNASETDVQLFNRLATSVVFANPALRTDPNIIKSNFRGQSGLWSHSVSGDLPIILLHIHDPENIELVRQMIQAHAYWRLKGLAVDLVIWNEDHGSYRQLLQDEITGMINTEMGIHTSYSKPGAIFVKSTDQISHEDRILFESVARVIISDNKGTLAEQVNRVKTEKALPPLLEKQAFTFGHQEHTLPIPTDLLFFNGSGGFAPDGKSYKIITQNNSTTPAPWVNVIANPVFGTVISETASAYTWAVNAHEYRLTPWNNDSVSDVGGEAFYIRDEVTGVFWSPAPFPIKGASTYITTHGFGYSTFEHSEQGLASEMSVFVDKDLPLKFITLKIRNYSGRERKITLTGFMEMILGDVRSKTNMHILSEYDTATGGLIFRNRYNSAFAEQVSFFSANGVDVSFTTDRAEFIGRNGTLKNPKALYQKKLSGRFGAGKDTCAALQSRFDLINGEEREIIFVLGSAADITIAKDYIQKFKTTESVSQSLNDVKAHWDEIIGSVKVSTPDKGLNTLANGWLLYQTIACRIYARSGFYQSGGAFGFRDQLQDVLAILHTAPSIAKEQILLSASRQFEEGDVQHWWHPPEGRGVRTRCSDDLLWLPFVTARYIKATGDKEILNSMAGFLESRKLHPGEDSLYDLPKISSQQDTIYNHCVRSIKHSLQFGEHGLPLIGSGDWNDGMDQVGHHGKGESVWLAFFFYDVLTHFEEIATGFGDVEFAATCKQQAKTLQSNIEANAWDGEWYLRAWFDNGTALGTSKNDECRIDAIAQSWSVISEAGEETRKEKAMASLDKYLVDRDLKLIKLLEPAFDKSALNPGYIKGYVPGVRENGGQYSHAAIWALMAFAKSGDCNKTYDLFNMIQPINHSLDAAAKDIYKVEPYVMAADVYANESHKGRGGWTWYTGSAGWMYQFILNSLLGLEREADELKFNPCFPDEWPSVEIQYRYGNAHYFITIINNKNQAVSQWEMDNEKGTGESIRLKDDGKEHRVTMQIRRKK</sequence>
<proteinExistence type="predicted"/>
<dbReference type="InterPro" id="IPR008928">
    <property type="entry name" value="6-hairpin_glycosidase_sf"/>
</dbReference>
<evidence type="ECO:0000256" key="3">
    <source>
        <dbReference type="SAM" id="Phobius"/>
    </source>
</evidence>
<gene>
    <name evidence="7" type="ORF">F0919_10930</name>
</gene>
<dbReference type="InterPro" id="IPR037820">
    <property type="entry name" value="GH94N_NdvB"/>
</dbReference>
<dbReference type="Pfam" id="PF17167">
    <property type="entry name" value="Glyco_hydro_94"/>
    <property type="match status" value="1"/>
</dbReference>
<dbReference type="PANTHER" id="PTHR37469">
    <property type="entry name" value="CELLOBIONIC ACID PHOSPHORYLASE-RELATED"/>
    <property type="match status" value="1"/>
</dbReference>
<keyword evidence="2" id="KW-0808">Transferase</keyword>
<protein>
    <submittedName>
        <fullName evidence="7">Cyclic beta 1-2 glucan synthetase</fullName>
    </submittedName>
</protein>
<feature type="domain" description="Glycosyl hydrolase 94 supersandwich" evidence="4">
    <location>
        <begin position="2112"/>
        <end position="2380"/>
    </location>
</feature>
<feature type="domain" description="Glycosyl hydrolase 94 supersandwich" evidence="4">
    <location>
        <begin position="1609"/>
        <end position="1884"/>
    </location>
</feature>
<dbReference type="SMART" id="SM01068">
    <property type="entry name" value="CBM_X"/>
    <property type="match status" value="2"/>
</dbReference>
<feature type="transmembrane region" description="Helical" evidence="3">
    <location>
        <begin position="456"/>
        <end position="483"/>
    </location>
</feature>
<dbReference type="GO" id="GO:0005975">
    <property type="term" value="P:carbohydrate metabolic process"/>
    <property type="evidence" value="ECO:0007669"/>
    <property type="project" value="InterPro"/>
</dbReference>
<dbReference type="InterPro" id="IPR037018">
    <property type="entry name" value="GH65_N"/>
</dbReference>
<dbReference type="Pfam" id="PF06165">
    <property type="entry name" value="GH94_b-supersand"/>
    <property type="match status" value="2"/>
</dbReference>
<feature type="domain" description="Glycoamylase-like" evidence="5">
    <location>
        <begin position="1382"/>
        <end position="1557"/>
    </location>
</feature>
<feature type="transmembrane region" description="Helical" evidence="3">
    <location>
        <begin position="898"/>
        <end position="917"/>
    </location>
</feature>
<dbReference type="PANTHER" id="PTHR37469:SF2">
    <property type="entry name" value="CELLOBIONIC ACID PHOSPHORYLASE"/>
    <property type="match status" value="1"/>
</dbReference>
<dbReference type="InterPro" id="IPR010383">
    <property type="entry name" value="Glyco_hydrolase_94_b-supersand"/>
</dbReference>
<evidence type="ECO:0000256" key="2">
    <source>
        <dbReference type="ARBA" id="ARBA00022679"/>
    </source>
</evidence>
<dbReference type="Gene3D" id="2.60.420.10">
    <property type="entry name" value="Maltose phosphorylase, domain 3"/>
    <property type="match status" value="1"/>
</dbReference>
<name>A0A5M6CJ84_9BACT</name>
<dbReference type="Gene3D" id="1.50.10.10">
    <property type="match status" value="1"/>
</dbReference>
<evidence type="ECO:0000256" key="1">
    <source>
        <dbReference type="ARBA" id="ARBA00022676"/>
    </source>
</evidence>
<keyword evidence="3" id="KW-1133">Transmembrane helix</keyword>
<feature type="transmembrane region" description="Helical" evidence="3">
    <location>
        <begin position="979"/>
        <end position="999"/>
    </location>
</feature>
<dbReference type="SUPFAM" id="SSF48208">
    <property type="entry name" value="Six-hairpin glycosidases"/>
    <property type="match status" value="1"/>
</dbReference>
<dbReference type="SUPFAM" id="SSF74650">
    <property type="entry name" value="Galactose mutarotase-like"/>
    <property type="match status" value="2"/>
</dbReference>
<evidence type="ECO:0000313" key="8">
    <source>
        <dbReference type="Proteomes" id="UP000323632"/>
    </source>
</evidence>
<feature type="domain" description="Glycosyl hydrolase 94 catalytic" evidence="6">
    <location>
        <begin position="2394"/>
        <end position="2818"/>
    </location>
</feature>
<dbReference type="Gene3D" id="1.50.10.140">
    <property type="match status" value="2"/>
</dbReference>
<dbReference type="CDD" id="cd11753">
    <property type="entry name" value="GH94N_ChvB_NdvB_2_like"/>
    <property type="match status" value="1"/>
</dbReference>
<dbReference type="InterPro" id="IPR012341">
    <property type="entry name" value="6hp_glycosidase-like_sf"/>
</dbReference>
<dbReference type="InterPro" id="IPR019282">
    <property type="entry name" value="Glycoamylase-like_cons_dom"/>
</dbReference>
<evidence type="ECO:0000259" key="6">
    <source>
        <dbReference type="Pfam" id="PF17167"/>
    </source>
</evidence>
<dbReference type="CDD" id="cd11756">
    <property type="entry name" value="GH94N_ChvB_NdvB_1_like"/>
    <property type="match status" value="1"/>
</dbReference>
<dbReference type="InterPro" id="IPR011013">
    <property type="entry name" value="Gal_mutarotase_sf_dom"/>
</dbReference>
<keyword evidence="3" id="KW-0472">Membrane</keyword>
<keyword evidence="8" id="KW-1185">Reference proteome</keyword>
<dbReference type="GO" id="GO:0016757">
    <property type="term" value="F:glycosyltransferase activity"/>
    <property type="evidence" value="ECO:0007669"/>
    <property type="project" value="UniProtKB-KW"/>
</dbReference>
<reference evidence="7 8" key="1">
    <citation type="submission" date="2019-09" db="EMBL/GenBank/DDBJ databases">
        <title>Genome sequence and assembly of Taibaiella sp.</title>
        <authorList>
            <person name="Chhetri G."/>
        </authorList>
    </citation>
    <scope>NUCLEOTIDE SEQUENCE [LARGE SCALE GENOMIC DNA]</scope>
    <source>
        <strain evidence="7 8">KVB11</strain>
    </source>
</reference>
<dbReference type="Gene3D" id="2.70.98.40">
    <property type="entry name" value="Glycoside hydrolase, family 65, N-terminal domain"/>
    <property type="match status" value="2"/>
</dbReference>
<dbReference type="InterPro" id="IPR033432">
    <property type="entry name" value="GH94_catalytic"/>
</dbReference>
<dbReference type="Proteomes" id="UP000323632">
    <property type="component" value="Unassembled WGS sequence"/>
</dbReference>